<dbReference type="EMBL" id="BRLB01000011">
    <property type="protein sequence ID" value="GKX30759.1"/>
    <property type="molecule type" value="Genomic_DNA"/>
</dbReference>
<protein>
    <recommendedName>
        <fullName evidence="4">DUF5050 domain-containing protein</fullName>
    </recommendedName>
</protein>
<evidence type="ECO:0000313" key="3">
    <source>
        <dbReference type="Proteomes" id="UP001144256"/>
    </source>
</evidence>
<evidence type="ECO:0000313" key="2">
    <source>
        <dbReference type="EMBL" id="GKX30759.1"/>
    </source>
</evidence>
<evidence type="ECO:0000256" key="1">
    <source>
        <dbReference type="SAM" id="SignalP"/>
    </source>
</evidence>
<sequence length="1098" mass="129313">MKYKLSYIIFLILIIFTGCSKDTPDNNVVIADNSKEDNNQAESIDKEKTLDNIEKEVQEEIDESLGYSIYFNNDDKSLSVEGRQIADYLVDDDYIYLMLVDDCECANTVQLVKYDMPKQKFTQLYKKDHITPMNEFSIFIRKFNKEYISLNLSDEIIVFDVNKNIVSNDIIIPEDIMYPDLCYDGDKLCYYKNNNIYISKIDFSQEKLLKSNVEDTEDGVQPKWSHDGKKISCFNGYNIEIINLHGKVIESIPRYGRYNKWSDDDESIFIGTLGFFFKINFVDKVIIATCDNGYQEYSDKGYDISILDVTSPHVVYESINGILAYMMYPNNIGCSKFTDSFTLDFKGVAKNIRWTDKDNELAINHTDSENNRDTVSFVTVDSNNLIDKNALKDKLLKENYYLDDNKVIRDNGEWIITSGYDDSIENINLSTGEKIEIDKKVRTQTQPLKKWNYIWNYKGIYLINQDGSKKMTVVDAGENYINGYFPTNDKGLVYKYRESVYFYNYVTMENKRIIEKDVNIDSTYYWNNHIYVVGTYENEEDTLIFDYDLDKDIYNSFLKESSKHECKGLINDNLYFDGWKYNIVSHKIESSCELKYDIVEWKDKLYFKSFGEGVVGNSEDSIENINFYNNNYSTHGLFWYFGDKLYFEDYNEYIYIVNPDNLDVVDSVKIYTKENEYDNNLGSEMYLVNNELMFSKYGENYKLNRNQENKASIVKIEPFIDSLNTERTLFLNKKNKFENMDKHNEIANIINEAYNDYDYSEKYIVYTDKKNKVHVINRITNDNKIVGDITSDRVEINDNNIYISNKSKGIFRYNIKTDKINKIIDGYIYKYQVIGSYIYYIDDYLDRNLYKLNIDDGNKTQITDDDTIVEDIFLVNDEVYYLVNKNGPVLYKIVGNSSEYIKLIDVASVDRIFQLNDHEICFIHEMPGDSFIIDTIPIDKGQIPEEIIYEDDKLIIFDTYLRCYEYGDFICGIYNKHNNKLEKTFRAFGLINSFAQDKWVYLIEDDYEDIVIERININSYEVEEVLRIWGEDIIISPDNKYIVIKQYDSEKCIFLNVDANQSKEINLNSTDLKYIKDGYIYYDYEGKEFKYNIGKLDE</sequence>
<accession>A0A9W5YF19</accession>
<dbReference type="AlphaFoldDB" id="A0A9W5YF19"/>
<dbReference type="SUPFAM" id="SSF82171">
    <property type="entry name" value="DPP6 N-terminal domain-like"/>
    <property type="match status" value="1"/>
</dbReference>
<gene>
    <name evidence="2" type="ORF">SH1V18_32390</name>
</gene>
<evidence type="ECO:0008006" key="4">
    <source>
        <dbReference type="Google" id="ProtNLM"/>
    </source>
</evidence>
<proteinExistence type="predicted"/>
<dbReference type="PROSITE" id="PS51257">
    <property type="entry name" value="PROKAR_LIPOPROTEIN"/>
    <property type="match status" value="1"/>
</dbReference>
<organism evidence="2 3">
    <name type="scientific">Vallitalea longa</name>
    <dbReference type="NCBI Taxonomy" id="2936439"/>
    <lineage>
        <taxon>Bacteria</taxon>
        <taxon>Bacillati</taxon>
        <taxon>Bacillota</taxon>
        <taxon>Clostridia</taxon>
        <taxon>Lachnospirales</taxon>
        <taxon>Vallitaleaceae</taxon>
        <taxon>Vallitalea</taxon>
    </lineage>
</organism>
<reference evidence="2" key="1">
    <citation type="submission" date="2022-06" db="EMBL/GenBank/DDBJ databases">
        <title>Vallitalea longa sp. nov., an anaerobic bacterium isolated from marine sediment.</title>
        <authorList>
            <person name="Hirano S."/>
            <person name="Terahara T."/>
            <person name="Mori K."/>
            <person name="Hamada M."/>
            <person name="Matsumoto R."/>
            <person name="Kobayashi T."/>
        </authorList>
    </citation>
    <scope>NUCLEOTIDE SEQUENCE</scope>
    <source>
        <strain evidence="2">SH18-1</strain>
    </source>
</reference>
<feature type="signal peptide" evidence="1">
    <location>
        <begin position="1"/>
        <end position="20"/>
    </location>
</feature>
<keyword evidence="1" id="KW-0732">Signal</keyword>
<dbReference type="Proteomes" id="UP001144256">
    <property type="component" value="Unassembled WGS sequence"/>
</dbReference>
<dbReference type="RefSeq" id="WP_281817228.1">
    <property type="nucleotide sequence ID" value="NZ_BRLB01000011.1"/>
</dbReference>
<keyword evidence="3" id="KW-1185">Reference proteome</keyword>
<name>A0A9W5YF19_9FIRM</name>
<feature type="chain" id="PRO_5040877143" description="DUF5050 domain-containing protein" evidence="1">
    <location>
        <begin position="21"/>
        <end position="1098"/>
    </location>
</feature>
<comment type="caution">
    <text evidence="2">The sequence shown here is derived from an EMBL/GenBank/DDBJ whole genome shotgun (WGS) entry which is preliminary data.</text>
</comment>
<dbReference type="SUPFAM" id="SSF69304">
    <property type="entry name" value="Tricorn protease N-terminal domain"/>
    <property type="match status" value="2"/>
</dbReference>